<reference evidence="3 4" key="1">
    <citation type="submission" date="2018-11" db="EMBL/GenBank/DDBJ databases">
        <authorList>
            <consortium name="Pathogen Informatics"/>
        </authorList>
    </citation>
    <scope>NUCLEOTIDE SEQUENCE [LARGE SCALE GENOMIC DNA]</scope>
</reference>
<feature type="chain" id="PRO_5018178783" evidence="2">
    <location>
        <begin position="33"/>
        <end position="471"/>
    </location>
</feature>
<sequence length="471" mass="52614">MAPPSRAATGRAFNRSPLSLGHLLLFFSSVKSSFTLQRKPEMSSVTIKRSDDDKSILFNVEKDVKPLVSGPVIKIDDEAESKPSTINEECGPPDSGTVLFATDLMDYSGTVLFATDLMDFKPSTDIVSEEKVISPRNYSSLPTRKRITGMPSSTNSRKLVPLAPCTSRVRIPPVPMPFLAQREQPIVLVGCDIQKNLSVTPMQLVPIRVRQPLRFTVASDAIPQFVCLSTPSSSVPIQLVPPSNPPSAEEPPKNDETSKPKLPGRRYMSKRGSRSVMCYEIPGTRWSYIFAMERSNISYDLFECMQCRKKRKRTTIANDLQGIGEEFLEDPCELEHICNPVSTDKLRHQRLTYERRQEIRRANGDLSVSELKKKLKAAKDEVADELAHAKPEEIRSACTTQNRFVGQLRRNAQGLVCGLEFQNDPCKLPHKCVPIDSSDSFAGGPVFVVSVTFANTCKDGTKFYFFQRFAK</sequence>
<feature type="signal peptide" evidence="2">
    <location>
        <begin position="1"/>
        <end position="32"/>
    </location>
</feature>
<keyword evidence="4" id="KW-1185">Reference proteome</keyword>
<feature type="compositionally biased region" description="Basic and acidic residues" evidence="1">
    <location>
        <begin position="250"/>
        <end position="259"/>
    </location>
</feature>
<evidence type="ECO:0000256" key="2">
    <source>
        <dbReference type="SAM" id="SignalP"/>
    </source>
</evidence>
<gene>
    <name evidence="3" type="ORF">SVUK_LOCUS11636</name>
</gene>
<dbReference type="OrthoDB" id="10267576at2759"/>
<keyword evidence="2" id="KW-0732">Signal</keyword>
<dbReference type="AlphaFoldDB" id="A0A3P7LBZ9"/>
<evidence type="ECO:0000313" key="3">
    <source>
        <dbReference type="EMBL" id="VDM76638.1"/>
    </source>
</evidence>
<name>A0A3P7LBZ9_STRVU</name>
<organism evidence="3 4">
    <name type="scientific">Strongylus vulgaris</name>
    <name type="common">Blood worm</name>
    <dbReference type="NCBI Taxonomy" id="40348"/>
    <lineage>
        <taxon>Eukaryota</taxon>
        <taxon>Metazoa</taxon>
        <taxon>Ecdysozoa</taxon>
        <taxon>Nematoda</taxon>
        <taxon>Chromadorea</taxon>
        <taxon>Rhabditida</taxon>
        <taxon>Rhabditina</taxon>
        <taxon>Rhabditomorpha</taxon>
        <taxon>Strongyloidea</taxon>
        <taxon>Strongylidae</taxon>
        <taxon>Strongylus</taxon>
    </lineage>
</organism>
<accession>A0A3P7LBZ9</accession>
<protein>
    <submittedName>
        <fullName evidence="3">Uncharacterized protein</fullName>
    </submittedName>
</protein>
<dbReference type="EMBL" id="UYYB01097401">
    <property type="protein sequence ID" value="VDM76638.1"/>
    <property type="molecule type" value="Genomic_DNA"/>
</dbReference>
<feature type="region of interest" description="Disordered" evidence="1">
    <location>
        <begin position="237"/>
        <end position="267"/>
    </location>
</feature>
<dbReference type="Proteomes" id="UP000270094">
    <property type="component" value="Unassembled WGS sequence"/>
</dbReference>
<evidence type="ECO:0000313" key="4">
    <source>
        <dbReference type="Proteomes" id="UP000270094"/>
    </source>
</evidence>
<proteinExistence type="predicted"/>
<evidence type="ECO:0000256" key="1">
    <source>
        <dbReference type="SAM" id="MobiDB-lite"/>
    </source>
</evidence>